<evidence type="ECO:0000313" key="1">
    <source>
        <dbReference type="EMBL" id="KAK4497521.1"/>
    </source>
</evidence>
<gene>
    <name evidence="1" type="ORF">PRZ48_011972</name>
</gene>
<evidence type="ECO:0000313" key="2">
    <source>
        <dbReference type="Proteomes" id="UP001305779"/>
    </source>
</evidence>
<dbReference type="EMBL" id="JAXOVC010000009">
    <property type="protein sequence ID" value="KAK4497521.1"/>
    <property type="molecule type" value="Genomic_DNA"/>
</dbReference>
<organism evidence="1 2">
    <name type="scientific">Zasmidium cellare</name>
    <name type="common">Wine cellar mold</name>
    <name type="synonym">Racodium cellare</name>
    <dbReference type="NCBI Taxonomy" id="395010"/>
    <lineage>
        <taxon>Eukaryota</taxon>
        <taxon>Fungi</taxon>
        <taxon>Dikarya</taxon>
        <taxon>Ascomycota</taxon>
        <taxon>Pezizomycotina</taxon>
        <taxon>Dothideomycetes</taxon>
        <taxon>Dothideomycetidae</taxon>
        <taxon>Mycosphaerellales</taxon>
        <taxon>Mycosphaerellaceae</taxon>
        <taxon>Zasmidium</taxon>
    </lineage>
</organism>
<dbReference type="Gene3D" id="3.40.390.10">
    <property type="entry name" value="Collagenase (Catalytic Domain)"/>
    <property type="match status" value="1"/>
</dbReference>
<name>A0ABR0E7W2_ZASCE</name>
<dbReference type="PROSITE" id="PS51257">
    <property type="entry name" value="PROKAR_LIPOPROTEIN"/>
    <property type="match status" value="1"/>
</dbReference>
<protein>
    <submittedName>
        <fullName evidence="1">Uncharacterized protein</fullName>
    </submittedName>
</protein>
<comment type="caution">
    <text evidence="1">The sequence shown here is derived from an EMBL/GenBank/DDBJ whole genome shotgun (WGS) entry which is preliminary data.</text>
</comment>
<keyword evidence="2" id="KW-1185">Reference proteome</keyword>
<dbReference type="InterPro" id="IPR024079">
    <property type="entry name" value="MetalloPept_cat_dom_sf"/>
</dbReference>
<sequence>MKLSAIYSPSQDKTSGQEHALSSSSLYGWVGCSINDRSRTLEAIDDSREMLETHTVRNFADWRQTPAAVDFFGQAVSNDYKGWSSKVQQNFRNAYEFVRGTSGESVQVFCHDRSMEGPLKDECSSARQPDPVVVARNYLGRDGPALMFCDSWFRTQSLSSAMESRLTPTADLDSTENQTRVLITALMLIPSIAPWPQDHYGPSMIYRKVEMQTGGR</sequence>
<proteinExistence type="predicted"/>
<reference evidence="1 2" key="1">
    <citation type="journal article" date="2023" name="G3 (Bethesda)">
        <title>A chromosome-level genome assembly of Zasmidium syzygii isolated from banana leaves.</title>
        <authorList>
            <person name="van Westerhoven A.C."/>
            <person name="Mehrabi R."/>
            <person name="Talebi R."/>
            <person name="Steentjes M.B.F."/>
            <person name="Corcolon B."/>
            <person name="Chong P.A."/>
            <person name="Kema G.H.J."/>
            <person name="Seidl M.F."/>
        </authorList>
    </citation>
    <scope>NUCLEOTIDE SEQUENCE [LARGE SCALE GENOMIC DNA]</scope>
    <source>
        <strain evidence="1 2">P124</strain>
    </source>
</reference>
<accession>A0ABR0E7W2</accession>
<dbReference type="Proteomes" id="UP001305779">
    <property type="component" value="Unassembled WGS sequence"/>
</dbReference>